<feature type="chain" id="PRO_5015757004" evidence="7">
    <location>
        <begin position="20"/>
        <end position="814"/>
    </location>
</feature>
<dbReference type="GO" id="GO:0016020">
    <property type="term" value="C:membrane"/>
    <property type="evidence" value="ECO:0007669"/>
    <property type="project" value="UniProtKB-SubCell"/>
</dbReference>
<dbReference type="Pfam" id="PF11412">
    <property type="entry name" value="DsbD_N"/>
    <property type="match status" value="2"/>
</dbReference>
<comment type="caution">
    <text evidence="10">The sequence shown here is derived from an EMBL/GenBank/DDBJ whole genome shotgun (WGS) entry which is preliminary data.</text>
</comment>
<feature type="transmembrane region" description="Helical" evidence="6">
    <location>
        <begin position="609"/>
        <end position="628"/>
    </location>
</feature>
<evidence type="ECO:0000313" key="11">
    <source>
        <dbReference type="Proteomes" id="UP000244090"/>
    </source>
</evidence>
<dbReference type="Pfam" id="PF02683">
    <property type="entry name" value="DsbD_TM"/>
    <property type="match status" value="1"/>
</dbReference>
<feature type="domain" description="Cytochrome C biogenesis protein transmembrane" evidence="8">
    <location>
        <begin position="344"/>
        <end position="560"/>
    </location>
</feature>
<dbReference type="SUPFAM" id="SSF52833">
    <property type="entry name" value="Thioredoxin-like"/>
    <property type="match status" value="1"/>
</dbReference>
<accession>A0A2T6C488</accession>
<feature type="transmembrane region" description="Helical" evidence="6">
    <location>
        <begin position="386"/>
        <end position="406"/>
    </location>
</feature>
<dbReference type="GO" id="GO:0015035">
    <property type="term" value="F:protein-disulfide reductase activity"/>
    <property type="evidence" value="ECO:0007669"/>
    <property type="project" value="TreeGrafter"/>
</dbReference>
<feature type="signal peptide" evidence="7">
    <location>
        <begin position="1"/>
        <end position="19"/>
    </location>
</feature>
<evidence type="ECO:0000256" key="6">
    <source>
        <dbReference type="SAM" id="Phobius"/>
    </source>
</evidence>
<dbReference type="Gene3D" id="3.40.30.10">
    <property type="entry name" value="Glutaredoxin"/>
    <property type="match status" value="1"/>
</dbReference>
<dbReference type="EMBL" id="QBKT01000002">
    <property type="protein sequence ID" value="PTX63112.1"/>
    <property type="molecule type" value="Genomic_DNA"/>
</dbReference>
<evidence type="ECO:0000256" key="3">
    <source>
        <dbReference type="ARBA" id="ARBA00022748"/>
    </source>
</evidence>
<evidence type="ECO:0000256" key="4">
    <source>
        <dbReference type="ARBA" id="ARBA00022989"/>
    </source>
</evidence>
<keyword evidence="4 6" id="KW-1133">Transmembrane helix</keyword>
<feature type="transmembrane region" description="Helical" evidence="6">
    <location>
        <begin position="538"/>
        <end position="556"/>
    </location>
</feature>
<evidence type="ECO:0000256" key="5">
    <source>
        <dbReference type="ARBA" id="ARBA00023136"/>
    </source>
</evidence>
<dbReference type="InterPro" id="IPR028250">
    <property type="entry name" value="DsbDN"/>
</dbReference>
<feature type="transmembrane region" description="Helical" evidence="6">
    <location>
        <begin position="576"/>
        <end position="597"/>
    </location>
</feature>
<dbReference type="AlphaFoldDB" id="A0A2T6C488"/>
<evidence type="ECO:0000259" key="8">
    <source>
        <dbReference type="Pfam" id="PF02683"/>
    </source>
</evidence>
<dbReference type="RefSeq" id="WP_108114067.1">
    <property type="nucleotide sequence ID" value="NZ_QBKT01000002.1"/>
</dbReference>
<dbReference type="OrthoDB" id="9811036at2"/>
<feature type="transmembrane region" description="Helical" evidence="6">
    <location>
        <begin position="507"/>
        <end position="526"/>
    </location>
</feature>
<feature type="domain" description="Thiol:disulfide interchange protein DsbD N-terminal" evidence="9">
    <location>
        <begin position="186"/>
        <end position="299"/>
    </location>
</feature>
<dbReference type="InterPro" id="IPR036249">
    <property type="entry name" value="Thioredoxin-like_sf"/>
</dbReference>
<feature type="transmembrane region" description="Helical" evidence="6">
    <location>
        <begin position="426"/>
        <end position="447"/>
    </location>
</feature>
<dbReference type="Pfam" id="PF13899">
    <property type="entry name" value="Thioredoxin_7"/>
    <property type="match status" value="1"/>
</dbReference>
<keyword evidence="3" id="KW-0201">Cytochrome c-type biogenesis</keyword>
<keyword evidence="2 6" id="KW-0812">Transmembrane</keyword>
<dbReference type="GO" id="GO:0045454">
    <property type="term" value="P:cell redox homeostasis"/>
    <property type="evidence" value="ECO:0007669"/>
    <property type="project" value="TreeGrafter"/>
</dbReference>
<dbReference type="InterPro" id="IPR036929">
    <property type="entry name" value="DsbDN_sf"/>
</dbReference>
<keyword evidence="7" id="KW-0732">Signal</keyword>
<dbReference type="PANTHER" id="PTHR32234">
    <property type="entry name" value="THIOL:DISULFIDE INTERCHANGE PROTEIN DSBD"/>
    <property type="match status" value="1"/>
</dbReference>
<evidence type="ECO:0000256" key="7">
    <source>
        <dbReference type="SAM" id="SignalP"/>
    </source>
</evidence>
<dbReference type="PANTHER" id="PTHR32234:SF0">
    <property type="entry name" value="THIOL:DISULFIDE INTERCHANGE PROTEIN DSBD"/>
    <property type="match status" value="1"/>
</dbReference>
<sequence length="814" mass="91276">MKKLITLLFLCVASFSLHAQMMDPVSWTTEIERVSDTEYNLIYKAEIQPKWHLYSQFLKDNTGYPTVFTYDSIQQISDFKLVGNTTESKSVTKFDKVFQADLTFFEDSATFTQKIELINPDVKTITSSIDYQTCDDEKCVLGNKEFSFTVPQKATETTSVSQNPFQNEQPKIFDPVQWTGSVKKLSDDEYELVMKAAIEPKWHLYSQRSYGDDGPFPTEFSFADAGNTFETVGKVEESETKEVFDKVFGKNISFYENEGTFTQKIKLKDKNTKIITAEVVFMVCDDEKCLPPTAKEIKFALDNSAITASKSDCELTEKDIRLSKELDLGIEGDFSTPEKSYLLIFLLGLLGGFIALLTPCVFPMIPLTVSFFIKSAANSQKGLANSILYGFFIFLIYFLLSLPFHLIDSLDSEILNTISTNITLNIIFFAIFIVFSISFFGYFELTLPSSWSTKLDSKASAIGGVVGVFFMALVLAIVSFSCTGPILGGLLGSTALSGGDTAMKLTMGMSGFGLALALPFTLFAMFPKWLDSLPKSGGWLNTVKVVLGFIELALALKFLSNADLVGHWGVLKREIFIGIWIILSAGLALYLFGLIKFPHDSPIKKLNKWRIGLGILVAAFTIYLIPGVTNSKYANLKLISGFPPPLFYSVYEKDKAVVDEGYSDCPLGLPCYKDLQEGIAAAKAENKPIMLDFTGWACVNCRKMEEQVWSEPEIFNLLNDNYIIISLYVDDRKQLPKDKQFKFDKGNCNIKKIKTYGNKWATLQTLNFKNNSQPFYVLLSPDMKLLNNPVGYTPDEVEYGNWLQDGIDKFKAKQ</sequence>
<name>A0A2T6C488_9FLAO</name>
<protein>
    <submittedName>
        <fullName evidence="10">Thiol:disulfide interchange protein DsbD</fullName>
    </submittedName>
</protein>
<keyword evidence="5 6" id="KW-0472">Membrane</keyword>
<dbReference type="GO" id="GO:0017004">
    <property type="term" value="P:cytochrome complex assembly"/>
    <property type="evidence" value="ECO:0007669"/>
    <property type="project" value="UniProtKB-KW"/>
</dbReference>
<evidence type="ECO:0000259" key="9">
    <source>
        <dbReference type="Pfam" id="PF11412"/>
    </source>
</evidence>
<feature type="transmembrane region" description="Helical" evidence="6">
    <location>
        <begin position="459"/>
        <end position="487"/>
    </location>
</feature>
<dbReference type="InterPro" id="IPR003834">
    <property type="entry name" value="Cyt_c_assmbl_TM_dom"/>
</dbReference>
<keyword evidence="11" id="KW-1185">Reference proteome</keyword>
<feature type="transmembrane region" description="Helical" evidence="6">
    <location>
        <begin position="341"/>
        <end position="365"/>
    </location>
</feature>
<organism evidence="10 11">
    <name type="scientific">Kordia periserrulae</name>
    <dbReference type="NCBI Taxonomy" id="701523"/>
    <lineage>
        <taxon>Bacteria</taxon>
        <taxon>Pseudomonadati</taxon>
        <taxon>Bacteroidota</taxon>
        <taxon>Flavobacteriia</taxon>
        <taxon>Flavobacteriales</taxon>
        <taxon>Flavobacteriaceae</taxon>
        <taxon>Kordia</taxon>
    </lineage>
</organism>
<evidence type="ECO:0000256" key="2">
    <source>
        <dbReference type="ARBA" id="ARBA00022692"/>
    </source>
</evidence>
<comment type="subcellular location">
    <subcellularLocation>
        <location evidence="1">Membrane</location>
        <topology evidence="1">Multi-pass membrane protein</topology>
    </subcellularLocation>
</comment>
<feature type="domain" description="Thiol:disulfide interchange protein DsbD N-terminal" evidence="9">
    <location>
        <begin position="35"/>
        <end position="148"/>
    </location>
</feature>
<dbReference type="Proteomes" id="UP000244090">
    <property type="component" value="Unassembled WGS sequence"/>
</dbReference>
<evidence type="ECO:0000256" key="1">
    <source>
        <dbReference type="ARBA" id="ARBA00004141"/>
    </source>
</evidence>
<proteinExistence type="predicted"/>
<evidence type="ECO:0000313" key="10">
    <source>
        <dbReference type="EMBL" id="PTX63112.1"/>
    </source>
</evidence>
<reference evidence="10 11" key="1">
    <citation type="submission" date="2018-04" db="EMBL/GenBank/DDBJ databases">
        <title>Genomic Encyclopedia of Archaeal and Bacterial Type Strains, Phase II (KMG-II): from individual species to whole genera.</title>
        <authorList>
            <person name="Goeker M."/>
        </authorList>
    </citation>
    <scope>NUCLEOTIDE SEQUENCE [LARGE SCALE GENOMIC DNA]</scope>
    <source>
        <strain evidence="10 11">DSM 25731</strain>
    </source>
</reference>
<dbReference type="Gene3D" id="2.60.40.1250">
    <property type="entry name" value="Thiol:disulfide interchange protein DsbD, N-terminal domain"/>
    <property type="match status" value="2"/>
</dbReference>
<gene>
    <name evidence="10" type="ORF">C8N46_102515</name>
</gene>